<dbReference type="Proteomes" id="UP000183255">
    <property type="component" value="Unassembled WGS sequence"/>
</dbReference>
<dbReference type="AlphaFoldDB" id="A0A1G8PLU1"/>
<protein>
    <submittedName>
        <fullName evidence="2">Uncharacterized protein</fullName>
    </submittedName>
</protein>
<keyword evidence="1" id="KW-0812">Transmembrane</keyword>
<dbReference type="EMBL" id="FNDZ01000005">
    <property type="protein sequence ID" value="SDI93342.1"/>
    <property type="molecule type" value="Genomic_DNA"/>
</dbReference>
<evidence type="ECO:0000313" key="3">
    <source>
        <dbReference type="Proteomes" id="UP000183255"/>
    </source>
</evidence>
<keyword evidence="1" id="KW-1133">Transmembrane helix</keyword>
<accession>A0A1G8PLU1</accession>
<keyword evidence="1" id="KW-0472">Membrane</keyword>
<feature type="transmembrane region" description="Helical" evidence="1">
    <location>
        <begin position="65"/>
        <end position="83"/>
    </location>
</feature>
<proteinExistence type="predicted"/>
<reference evidence="2 3" key="1">
    <citation type="submission" date="2016-10" db="EMBL/GenBank/DDBJ databases">
        <authorList>
            <person name="de Groot N.N."/>
        </authorList>
    </citation>
    <scope>NUCLEOTIDE SEQUENCE [LARGE SCALE GENOMIC DNA]</scope>
    <source>
        <strain evidence="2 3">CGMCC 1.5058</strain>
    </source>
</reference>
<organism evidence="2 3">
    <name type="scientific">Proteiniclasticum ruminis</name>
    <dbReference type="NCBI Taxonomy" id="398199"/>
    <lineage>
        <taxon>Bacteria</taxon>
        <taxon>Bacillati</taxon>
        <taxon>Bacillota</taxon>
        <taxon>Clostridia</taxon>
        <taxon>Eubacteriales</taxon>
        <taxon>Clostridiaceae</taxon>
        <taxon>Proteiniclasticum</taxon>
    </lineage>
</organism>
<evidence type="ECO:0000256" key="1">
    <source>
        <dbReference type="SAM" id="Phobius"/>
    </source>
</evidence>
<name>A0A1G8PLU1_9CLOT</name>
<evidence type="ECO:0000313" key="2">
    <source>
        <dbReference type="EMBL" id="SDI93342.1"/>
    </source>
</evidence>
<sequence length="84" mass="9204">MRRDEMKMIRFDEIIKPIKLKSDTGVYMILAGLLSAIAGIFVAPVPLGFLSVILSFLGMKSPKGAWGIPVFLFGTGVIISSLYR</sequence>
<feature type="transmembrane region" description="Helical" evidence="1">
    <location>
        <begin position="26"/>
        <end position="59"/>
    </location>
</feature>
<gene>
    <name evidence="2" type="ORF">SAMN05421804_105142</name>
</gene>